<dbReference type="EMBL" id="OZ075120">
    <property type="protein sequence ID" value="CAL4894091.1"/>
    <property type="molecule type" value="Genomic_DNA"/>
</dbReference>
<dbReference type="SUPFAM" id="SSF52047">
    <property type="entry name" value="RNI-like"/>
    <property type="match status" value="1"/>
</dbReference>
<protein>
    <recommendedName>
        <fullName evidence="1">F-box/LRR-repeat protein 15/At3g58940/PEG3-like LRR domain-containing protein</fullName>
    </recommendedName>
</protein>
<evidence type="ECO:0000259" key="1">
    <source>
        <dbReference type="Pfam" id="PF24758"/>
    </source>
</evidence>
<reference evidence="2 3" key="2">
    <citation type="submission" date="2024-10" db="EMBL/GenBank/DDBJ databases">
        <authorList>
            <person name="Ryan C."/>
        </authorList>
    </citation>
    <scope>NUCLEOTIDE SEQUENCE [LARGE SCALE GENOMIC DNA]</scope>
</reference>
<gene>
    <name evidence="2" type="ORF">URODEC1_LOCUS5189</name>
</gene>
<evidence type="ECO:0000313" key="3">
    <source>
        <dbReference type="Proteomes" id="UP001497457"/>
    </source>
</evidence>
<dbReference type="Proteomes" id="UP001497457">
    <property type="component" value="Chromosome 10rd"/>
</dbReference>
<dbReference type="PANTHER" id="PTHR34223:SF107">
    <property type="entry name" value="F-BOX DOMAIN-CONTAINING PROTEIN"/>
    <property type="match status" value="1"/>
</dbReference>
<keyword evidence="3" id="KW-1185">Reference proteome</keyword>
<feature type="domain" description="F-box/LRR-repeat protein 15/At3g58940/PEG3-like LRR" evidence="1">
    <location>
        <begin position="68"/>
        <end position="170"/>
    </location>
</feature>
<evidence type="ECO:0000313" key="2">
    <source>
        <dbReference type="EMBL" id="CAL4894091.1"/>
    </source>
</evidence>
<accession>A0ABC8VNF6</accession>
<dbReference type="Pfam" id="PF24758">
    <property type="entry name" value="LRR_At5g56370"/>
    <property type="match status" value="1"/>
</dbReference>
<dbReference type="InterPro" id="IPR053197">
    <property type="entry name" value="F-box_SCFL_complex_component"/>
</dbReference>
<organism evidence="2 3">
    <name type="scientific">Urochloa decumbens</name>
    <dbReference type="NCBI Taxonomy" id="240449"/>
    <lineage>
        <taxon>Eukaryota</taxon>
        <taxon>Viridiplantae</taxon>
        <taxon>Streptophyta</taxon>
        <taxon>Embryophyta</taxon>
        <taxon>Tracheophyta</taxon>
        <taxon>Spermatophyta</taxon>
        <taxon>Magnoliopsida</taxon>
        <taxon>Liliopsida</taxon>
        <taxon>Poales</taxon>
        <taxon>Poaceae</taxon>
        <taxon>PACMAD clade</taxon>
        <taxon>Panicoideae</taxon>
        <taxon>Panicodae</taxon>
        <taxon>Paniceae</taxon>
        <taxon>Melinidinae</taxon>
        <taxon>Urochloa</taxon>
    </lineage>
</organism>
<dbReference type="PANTHER" id="PTHR34223">
    <property type="entry name" value="OS11G0201299 PROTEIN"/>
    <property type="match status" value="1"/>
</dbReference>
<proteinExistence type="predicted"/>
<dbReference type="AlphaFoldDB" id="A0ABC8VNF6"/>
<dbReference type="InterPro" id="IPR055411">
    <property type="entry name" value="LRR_FXL15/At3g58940/PEG3-like"/>
</dbReference>
<sequence length="340" mass="38378">MRIIGNKGDDMEELRESMDHLLLTRGIAPLETCELRFDGIAAQFSDGDDLWFRHLWFRHAIRCQVRVLRFLFTMNGKCFGLRDLHLVSQHLMKLELAGVDVNENFLNLSGCPALEQLAVDNSDLCLVKKILSKSLKCLSITFCEFSRSFRTHIDTPSLVSLLLDDNWNTPVLESMPSLVDASIRIAGEDMDSCHDIIHGKGNCILLGGLSKAGNLALIAESKTFIFKMDLKWCPTFSKLKTLLLRDYWFVALDLDTISCIIKNSPVLEKLTLELSSKGSDQKIKMKGNYTPVQETTAISEHLRIVEVKCDVVDEKVHKVLKLLSTFNILSCSVGKQLSKW</sequence>
<reference evidence="3" key="1">
    <citation type="submission" date="2024-06" db="EMBL/GenBank/DDBJ databases">
        <authorList>
            <person name="Ryan C."/>
        </authorList>
    </citation>
    <scope>NUCLEOTIDE SEQUENCE [LARGE SCALE GENOMIC DNA]</scope>
</reference>
<name>A0ABC8VNF6_9POAL</name>